<evidence type="ECO:0000313" key="1">
    <source>
        <dbReference type="EMBL" id="GEZ97695.1"/>
    </source>
</evidence>
<organism evidence="1">
    <name type="scientific">Tanacetum cinerariifolium</name>
    <name type="common">Dalmatian daisy</name>
    <name type="synonym">Chrysanthemum cinerariifolium</name>
    <dbReference type="NCBI Taxonomy" id="118510"/>
    <lineage>
        <taxon>Eukaryota</taxon>
        <taxon>Viridiplantae</taxon>
        <taxon>Streptophyta</taxon>
        <taxon>Embryophyta</taxon>
        <taxon>Tracheophyta</taxon>
        <taxon>Spermatophyta</taxon>
        <taxon>Magnoliopsida</taxon>
        <taxon>eudicotyledons</taxon>
        <taxon>Gunneridae</taxon>
        <taxon>Pentapetalae</taxon>
        <taxon>asterids</taxon>
        <taxon>campanulids</taxon>
        <taxon>Asterales</taxon>
        <taxon>Asteraceae</taxon>
        <taxon>Asteroideae</taxon>
        <taxon>Anthemideae</taxon>
        <taxon>Anthemidinae</taxon>
        <taxon>Tanacetum</taxon>
    </lineage>
</organism>
<sequence length="192" mass="22246">MFTLDDMCPLSRITSSKVLPVEHSSSVSTSVDVVVSSRFTEMPVTSYKRKARKAPDVSVRCSHHDDVCSYQFRPRSSDNKKSGVHIMMMSVYISSGLVLQTTRKVSQGRTIADSYAETSKDQEYFIMNLEHTQKRDPAVNIDWWLHARMVVLDHFMPFIDQFREGVYNFPDILTKEINEFERLFDDLDAEYK</sequence>
<accession>A0A699IZ22</accession>
<dbReference type="AlphaFoldDB" id="A0A699IZ22"/>
<reference evidence="1" key="1">
    <citation type="journal article" date="2019" name="Sci. Rep.">
        <title>Draft genome of Tanacetum cinerariifolium, the natural source of mosquito coil.</title>
        <authorList>
            <person name="Yamashiro T."/>
            <person name="Shiraishi A."/>
            <person name="Satake H."/>
            <person name="Nakayama K."/>
        </authorList>
    </citation>
    <scope>NUCLEOTIDE SEQUENCE</scope>
</reference>
<comment type="caution">
    <text evidence="1">The sequence shown here is derived from an EMBL/GenBank/DDBJ whole genome shotgun (WGS) entry which is preliminary data.</text>
</comment>
<protein>
    <submittedName>
        <fullName evidence="1">Uncharacterized protein</fullName>
    </submittedName>
</protein>
<gene>
    <name evidence="1" type="ORF">Tci_569668</name>
</gene>
<feature type="non-terminal residue" evidence="1">
    <location>
        <position position="192"/>
    </location>
</feature>
<dbReference type="EMBL" id="BKCJ010350314">
    <property type="protein sequence ID" value="GEZ97695.1"/>
    <property type="molecule type" value="Genomic_DNA"/>
</dbReference>
<proteinExistence type="predicted"/>
<name>A0A699IZ22_TANCI</name>